<dbReference type="RefSeq" id="WP_282533431.1">
    <property type="nucleotide sequence ID" value="NZ_JASCIS010000002.1"/>
</dbReference>
<evidence type="ECO:0008006" key="5">
    <source>
        <dbReference type="Google" id="ProtNLM"/>
    </source>
</evidence>
<dbReference type="EMBL" id="JASCIS010000002">
    <property type="protein sequence ID" value="MDI3417518.1"/>
    <property type="molecule type" value="Genomic_DNA"/>
</dbReference>
<protein>
    <recommendedName>
        <fullName evidence="5">Lipoprotein</fullName>
    </recommendedName>
</protein>
<evidence type="ECO:0000313" key="4">
    <source>
        <dbReference type="Proteomes" id="UP001237105"/>
    </source>
</evidence>
<keyword evidence="4" id="KW-1185">Reference proteome</keyword>
<gene>
    <name evidence="3" type="ORF">QIT00_02890</name>
</gene>
<feature type="chain" id="PRO_5046037115" description="Lipoprotein" evidence="2">
    <location>
        <begin position="26"/>
        <end position="172"/>
    </location>
</feature>
<organism evidence="3 4">
    <name type="scientific">Streptomyces luteolus</name>
    <dbReference type="NCBI Taxonomy" id="3043615"/>
    <lineage>
        <taxon>Bacteria</taxon>
        <taxon>Bacillati</taxon>
        <taxon>Actinomycetota</taxon>
        <taxon>Actinomycetes</taxon>
        <taxon>Kitasatosporales</taxon>
        <taxon>Streptomycetaceae</taxon>
        <taxon>Streptomyces</taxon>
    </lineage>
</organism>
<evidence type="ECO:0000256" key="2">
    <source>
        <dbReference type="SAM" id="SignalP"/>
    </source>
</evidence>
<dbReference type="Proteomes" id="UP001237105">
    <property type="component" value="Unassembled WGS sequence"/>
</dbReference>
<feature type="region of interest" description="Disordered" evidence="1">
    <location>
        <begin position="25"/>
        <end position="60"/>
    </location>
</feature>
<evidence type="ECO:0000256" key="1">
    <source>
        <dbReference type="SAM" id="MobiDB-lite"/>
    </source>
</evidence>
<proteinExistence type="predicted"/>
<evidence type="ECO:0000313" key="3">
    <source>
        <dbReference type="EMBL" id="MDI3417518.1"/>
    </source>
</evidence>
<comment type="caution">
    <text evidence="3">The sequence shown here is derived from an EMBL/GenBank/DDBJ whole genome shotgun (WGS) entry which is preliminary data.</text>
</comment>
<feature type="signal peptide" evidence="2">
    <location>
        <begin position="1"/>
        <end position="25"/>
    </location>
</feature>
<keyword evidence="2" id="KW-0732">Signal</keyword>
<reference evidence="3 4" key="1">
    <citation type="submission" date="2023-05" db="EMBL/GenBank/DDBJ databases">
        <title>Draft genome sequence of Streptomyces sp. B-S-A12 isolated from a cave soil in Thailand.</title>
        <authorList>
            <person name="Chamroensaksri N."/>
            <person name="Muangham S."/>
        </authorList>
    </citation>
    <scope>NUCLEOTIDE SEQUENCE [LARGE SCALE GENOMIC DNA]</scope>
    <source>
        <strain evidence="3 4">B-S-A12</strain>
    </source>
</reference>
<accession>A0ABT6SQY1</accession>
<name>A0ABT6SQY1_9ACTN</name>
<sequence>MGATSLHGRAVGAVLLAAVSLTACNGPTDDGKPLSPNPKTTPAPAPTPTPSPTPSRTAEDGHDIKACADADCEVLTSKPVEVSFDGPGGKATLSVTEVGPNKVAYTVKSANGRSRGSASGPGQGCITVLRANGSGNSCGRVGTSAPEAQPDAVVVQVAAGADGTALLHLVSD</sequence>
<feature type="compositionally biased region" description="Pro residues" evidence="1">
    <location>
        <begin position="35"/>
        <end position="53"/>
    </location>
</feature>